<organism evidence="7 8">
    <name type="scientific">Lolium multiflorum</name>
    <name type="common">Italian ryegrass</name>
    <name type="synonym">Lolium perenne subsp. multiflorum</name>
    <dbReference type="NCBI Taxonomy" id="4521"/>
    <lineage>
        <taxon>Eukaryota</taxon>
        <taxon>Viridiplantae</taxon>
        <taxon>Streptophyta</taxon>
        <taxon>Embryophyta</taxon>
        <taxon>Tracheophyta</taxon>
        <taxon>Spermatophyta</taxon>
        <taxon>Magnoliopsida</taxon>
        <taxon>Liliopsida</taxon>
        <taxon>Poales</taxon>
        <taxon>Poaceae</taxon>
        <taxon>BOP clade</taxon>
        <taxon>Pooideae</taxon>
        <taxon>Poodae</taxon>
        <taxon>Poeae</taxon>
        <taxon>Poeae Chloroplast Group 2 (Poeae type)</taxon>
        <taxon>Loliodinae</taxon>
        <taxon>Loliinae</taxon>
        <taxon>Lolium</taxon>
    </lineage>
</organism>
<dbReference type="InterPro" id="IPR027417">
    <property type="entry name" value="P-loop_NTPase"/>
</dbReference>
<evidence type="ECO:0000256" key="4">
    <source>
        <dbReference type="ARBA" id="ARBA00022741"/>
    </source>
</evidence>
<evidence type="ECO:0000313" key="7">
    <source>
        <dbReference type="EMBL" id="KAK1632338.1"/>
    </source>
</evidence>
<comment type="similarity">
    <text evidence="1">Belongs to the IPP transferase family.</text>
</comment>
<dbReference type="GO" id="GO:0052381">
    <property type="term" value="F:tRNA dimethylallyltransferase activity"/>
    <property type="evidence" value="ECO:0007669"/>
    <property type="project" value="TreeGrafter"/>
</dbReference>
<keyword evidence="3" id="KW-0203">Cytokinin biosynthesis</keyword>
<evidence type="ECO:0000256" key="5">
    <source>
        <dbReference type="ARBA" id="ARBA00022840"/>
    </source>
</evidence>
<comment type="caution">
    <text evidence="7">The sequence shown here is derived from an EMBL/GenBank/DDBJ whole genome shotgun (WGS) entry which is preliminary data.</text>
</comment>
<evidence type="ECO:0000256" key="1">
    <source>
        <dbReference type="ARBA" id="ARBA00005842"/>
    </source>
</evidence>
<gene>
    <name evidence="7" type="ORF">QYE76_006653</name>
</gene>
<evidence type="ECO:0000313" key="8">
    <source>
        <dbReference type="Proteomes" id="UP001231189"/>
    </source>
</evidence>
<dbReference type="InterPro" id="IPR039657">
    <property type="entry name" value="Dimethylallyltransferase"/>
</dbReference>
<dbReference type="GO" id="GO:0005524">
    <property type="term" value="F:ATP binding"/>
    <property type="evidence" value="ECO:0007669"/>
    <property type="project" value="UniProtKB-KW"/>
</dbReference>
<keyword evidence="8" id="KW-1185">Reference proteome</keyword>
<protein>
    <submittedName>
        <fullName evidence="7">Uncharacterized protein</fullName>
    </submittedName>
</protein>
<evidence type="ECO:0000256" key="2">
    <source>
        <dbReference type="ARBA" id="ARBA00022679"/>
    </source>
</evidence>
<dbReference type="Pfam" id="PF01715">
    <property type="entry name" value="IPPT"/>
    <property type="match status" value="1"/>
</dbReference>
<dbReference type="AlphaFoldDB" id="A0AAD8RV47"/>
<feature type="signal peptide" evidence="6">
    <location>
        <begin position="1"/>
        <end position="17"/>
    </location>
</feature>
<dbReference type="PANTHER" id="PTHR11088">
    <property type="entry name" value="TRNA DIMETHYLALLYLTRANSFERASE"/>
    <property type="match status" value="1"/>
</dbReference>
<dbReference type="GO" id="GO:0006400">
    <property type="term" value="P:tRNA modification"/>
    <property type="evidence" value="ECO:0007669"/>
    <property type="project" value="TreeGrafter"/>
</dbReference>
<dbReference type="PANTHER" id="PTHR11088:SF60">
    <property type="entry name" value="TRNA DIMETHYLALLYLTRANSFERASE"/>
    <property type="match status" value="1"/>
</dbReference>
<dbReference type="Proteomes" id="UP001231189">
    <property type="component" value="Unassembled WGS sequence"/>
</dbReference>
<keyword evidence="6" id="KW-0732">Signal</keyword>
<accession>A0AAD8RV47</accession>
<sequence>MAIAVVILAAAEAAAVAHKQASEIIPIASGLQGLHSNSSIPALACSSSSSSLTSRLARSLILCPLASWSGVDPPLPFCFFYASVVTGSLGFDMGCWFPVHTILILNQLVQVLDVPTMCCEMRPWFGFGAARRGIWRSYLGSNKELHVVTSQCEEENQGHRDIRPNGRRKRRLTLETARRLGGEIIRADSVQVYCGLDVRSAKPSALEMSVVPHHLIDIMHASEDYSSRNQDVVG</sequence>
<dbReference type="EMBL" id="JAUUTY010000005">
    <property type="protein sequence ID" value="KAK1632338.1"/>
    <property type="molecule type" value="Genomic_DNA"/>
</dbReference>
<name>A0AAD8RV47_LOLMU</name>
<keyword evidence="4" id="KW-0547">Nucleotide-binding</keyword>
<dbReference type="GO" id="GO:0009691">
    <property type="term" value="P:cytokinin biosynthetic process"/>
    <property type="evidence" value="ECO:0007669"/>
    <property type="project" value="UniProtKB-KW"/>
</dbReference>
<keyword evidence="2" id="KW-0808">Transferase</keyword>
<proteinExistence type="inferred from homology"/>
<feature type="chain" id="PRO_5042066702" evidence="6">
    <location>
        <begin position="18"/>
        <end position="234"/>
    </location>
</feature>
<evidence type="ECO:0000256" key="3">
    <source>
        <dbReference type="ARBA" id="ARBA00022712"/>
    </source>
</evidence>
<keyword evidence="5" id="KW-0067">ATP-binding</keyword>
<dbReference type="Gene3D" id="3.40.50.300">
    <property type="entry name" value="P-loop containing nucleotide triphosphate hydrolases"/>
    <property type="match status" value="1"/>
</dbReference>
<evidence type="ECO:0000256" key="6">
    <source>
        <dbReference type="SAM" id="SignalP"/>
    </source>
</evidence>
<reference evidence="7" key="1">
    <citation type="submission" date="2023-07" db="EMBL/GenBank/DDBJ databases">
        <title>A chromosome-level genome assembly of Lolium multiflorum.</title>
        <authorList>
            <person name="Chen Y."/>
            <person name="Copetti D."/>
            <person name="Kolliker R."/>
            <person name="Studer B."/>
        </authorList>
    </citation>
    <scope>NUCLEOTIDE SEQUENCE</scope>
    <source>
        <strain evidence="7">02402/16</strain>
        <tissue evidence="7">Leaf</tissue>
    </source>
</reference>